<sequence>MKKVIIISVVLLLLVGGGAAAYVFLLKEEPAAASVEGGEGSAPPVVEEKDPIYFALRPEFVVNYEHKGSTRYLQLSMQIMAHEQSIIDKVEANMPAVRNTLIMLLSAKDFDVLATPEGKEALRAEVLGAVNETVKFPGPDGVKEVYFTAFVMQ</sequence>
<evidence type="ECO:0000313" key="11">
    <source>
        <dbReference type="EMBL" id="PLW68301.1"/>
    </source>
</evidence>
<evidence type="ECO:0000256" key="9">
    <source>
        <dbReference type="ARBA" id="ARBA00023136"/>
    </source>
</evidence>
<dbReference type="Proteomes" id="UP000235005">
    <property type="component" value="Unassembled WGS sequence"/>
</dbReference>
<keyword evidence="5 10" id="KW-0145">Chemotaxis</keyword>
<dbReference type="GO" id="GO:0005886">
    <property type="term" value="C:plasma membrane"/>
    <property type="evidence" value="ECO:0007669"/>
    <property type="project" value="UniProtKB-SubCell"/>
</dbReference>
<evidence type="ECO:0000256" key="6">
    <source>
        <dbReference type="ARBA" id="ARBA00022692"/>
    </source>
</evidence>
<dbReference type="RefSeq" id="WP_075999242.1">
    <property type="nucleotide sequence ID" value="NZ_PKUS01000016.1"/>
</dbReference>
<dbReference type="InterPro" id="IPR005503">
    <property type="entry name" value="FliL"/>
</dbReference>
<keyword evidence="9 10" id="KW-0472">Membrane</keyword>
<evidence type="ECO:0000256" key="5">
    <source>
        <dbReference type="ARBA" id="ARBA00022500"/>
    </source>
</evidence>
<dbReference type="GO" id="GO:0071978">
    <property type="term" value="P:bacterial-type flagellum-dependent swarming motility"/>
    <property type="evidence" value="ECO:0007669"/>
    <property type="project" value="TreeGrafter"/>
</dbReference>
<evidence type="ECO:0000256" key="1">
    <source>
        <dbReference type="ARBA" id="ARBA00002254"/>
    </source>
</evidence>
<evidence type="ECO:0000256" key="8">
    <source>
        <dbReference type="ARBA" id="ARBA00022989"/>
    </source>
</evidence>
<keyword evidence="8" id="KW-1133">Transmembrane helix</keyword>
<evidence type="ECO:0000256" key="7">
    <source>
        <dbReference type="ARBA" id="ARBA00022779"/>
    </source>
</evidence>
<evidence type="ECO:0000256" key="10">
    <source>
        <dbReference type="RuleBase" id="RU364125"/>
    </source>
</evidence>
<keyword evidence="6" id="KW-0812">Transmembrane</keyword>
<dbReference type="GO" id="GO:0006935">
    <property type="term" value="P:chemotaxis"/>
    <property type="evidence" value="ECO:0007669"/>
    <property type="project" value="UniProtKB-KW"/>
</dbReference>
<evidence type="ECO:0000256" key="2">
    <source>
        <dbReference type="ARBA" id="ARBA00004162"/>
    </source>
</evidence>
<dbReference type="PANTHER" id="PTHR35091:SF2">
    <property type="entry name" value="FLAGELLAR PROTEIN FLIL"/>
    <property type="match status" value="1"/>
</dbReference>
<evidence type="ECO:0000256" key="3">
    <source>
        <dbReference type="ARBA" id="ARBA00008281"/>
    </source>
</evidence>
<comment type="function">
    <text evidence="1 10">Controls the rotational direction of flagella during chemotaxis.</text>
</comment>
<dbReference type="OrthoDB" id="5616092at2"/>
<reference evidence="11 12" key="1">
    <citation type="submission" date="2018-01" db="EMBL/GenBank/DDBJ databases">
        <title>The draft genome sequence of Halioglobus lutimaris HF004.</title>
        <authorList>
            <person name="Du Z.-J."/>
            <person name="Shi M.-J."/>
        </authorList>
    </citation>
    <scope>NUCLEOTIDE SEQUENCE [LARGE SCALE GENOMIC DNA]</scope>
    <source>
        <strain evidence="11 12">HF004</strain>
    </source>
</reference>
<keyword evidence="11" id="KW-0969">Cilium</keyword>
<keyword evidence="12" id="KW-1185">Reference proteome</keyword>
<dbReference type="Pfam" id="PF03748">
    <property type="entry name" value="FliL"/>
    <property type="match status" value="1"/>
</dbReference>
<evidence type="ECO:0000256" key="4">
    <source>
        <dbReference type="ARBA" id="ARBA00022475"/>
    </source>
</evidence>
<name>A0A2N5X1C9_9GAMM</name>
<dbReference type="EMBL" id="PKUS01000016">
    <property type="protein sequence ID" value="PLW68301.1"/>
    <property type="molecule type" value="Genomic_DNA"/>
</dbReference>
<comment type="caution">
    <text evidence="11">The sequence shown here is derived from an EMBL/GenBank/DDBJ whole genome shotgun (WGS) entry which is preliminary data.</text>
</comment>
<comment type="subcellular location">
    <subcellularLocation>
        <location evidence="10">Cell inner membrane</location>
    </subcellularLocation>
    <subcellularLocation>
        <location evidence="2">Cell membrane</location>
        <topology evidence="2">Single-pass membrane protein</topology>
    </subcellularLocation>
</comment>
<dbReference type="AlphaFoldDB" id="A0A2N5X1C9"/>
<keyword evidence="7 10" id="KW-0283">Flagellar rotation</keyword>
<proteinExistence type="inferred from homology"/>
<dbReference type="PANTHER" id="PTHR35091">
    <property type="entry name" value="FLAGELLAR PROTEIN FLIL"/>
    <property type="match status" value="1"/>
</dbReference>
<gene>
    <name evidence="11" type="ORF">C0039_12960</name>
</gene>
<keyword evidence="4" id="KW-1003">Cell membrane</keyword>
<dbReference type="GO" id="GO:0009425">
    <property type="term" value="C:bacterial-type flagellum basal body"/>
    <property type="evidence" value="ECO:0007669"/>
    <property type="project" value="InterPro"/>
</dbReference>
<keyword evidence="11" id="KW-0966">Cell projection</keyword>
<protein>
    <recommendedName>
        <fullName evidence="10">Flagellar protein FliL</fullName>
    </recommendedName>
</protein>
<comment type="similarity">
    <text evidence="3 10">Belongs to the FliL family.</text>
</comment>
<keyword evidence="10" id="KW-0997">Cell inner membrane</keyword>
<keyword evidence="11" id="KW-0282">Flagellum</keyword>
<organism evidence="11 12">
    <name type="scientific">Pseudohalioglobus lutimaris</name>
    <dbReference type="NCBI Taxonomy" id="1737061"/>
    <lineage>
        <taxon>Bacteria</taxon>
        <taxon>Pseudomonadati</taxon>
        <taxon>Pseudomonadota</taxon>
        <taxon>Gammaproteobacteria</taxon>
        <taxon>Cellvibrionales</taxon>
        <taxon>Halieaceae</taxon>
        <taxon>Pseudohalioglobus</taxon>
    </lineage>
</organism>
<accession>A0A2N5X1C9</accession>
<evidence type="ECO:0000313" key="12">
    <source>
        <dbReference type="Proteomes" id="UP000235005"/>
    </source>
</evidence>